<sequence length="376" mass="42046">MFQQIKENVSNFFDILSYVYSFMTEGYDMNRIYKIMGATAAGALGLYMGKVYFNGGVVDEKLLHESDLSSRVTIVTGASYGGIGYETAKVMYELGSDVILAVRDQKAGEFAKKLMMDEPPRVNIANKKKKGQIVVMSIDLTDLESVKKFSEEFKKNYQRCDYLINNAGIMMCPHSVTKQGIEIQFGTNHVGHFLLTELLMDNIKSCNGRIINVSSIASIWLLRKGKKDIEGFCSFKENVVKGDCKDVADIFELYGRSKLANVLYSRKLARELSKDSTTSATTYSVHPGSVRTNLTRHMGMFNLIYAPLAWYFSKNAFQGAQTTLHVALAPQKDLVNGGYYADAKLARANAFADDQELQDTLYETSLKLCGPYLKTN</sequence>
<dbReference type="Pfam" id="PF00106">
    <property type="entry name" value="adh_short"/>
    <property type="match status" value="1"/>
</dbReference>
<dbReference type="PANTHER" id="PTHR43157">
    <property type="entry name" value="PHOSPHATIDYLINOSITOL-GLYCAN BIOSYNTHESIS CLASS F PROTEIN-RELATED"/>
    <property type="match status" value="1"/>
</dbReference>
<reference evidence="3 4" key="1">
    <citation type="journal article" date="2018" name="BMC Genomics">
        <title>The genome of Naegleria lovaniensis, the basis for a comparative approach to unravel pathogenicity factors of the human pathogenic amoeba N. fowleri.</title>
        <authorList>
            <person name="Liechti N."/>
            <person name="Schurch N."/>
            <person name="Bruggmann R."/>
            <person name="Wittwer M."/>
        </authorList>
    </citation>
    <scope>NUCLEOTIDE SEQUENCE [LARGE SCALE GENOMIC DNA]</scope>
    <source>
        <strain evidence="3 4">ATCC 30569</strain>
    </source>
</reference>
<dbReference type="GeneID" id="68101846"/>
<dbReference type="PANTHER" id="PTHR43157:SF31">
    <property type="entry name" value="PHOSPHATIDYLINOSITOL-GLYCAN BIOSYNTHESIS CLASS F PROTEIN"/>
    <property type="match status" value="1"/>
</dbReference>
<evidence type="ECO:0000313" key="4">
    <source>
        <dbReference type="Proteomes" id="UP000816034"/>
    </source>
</evidence>
<dbReference type="GO" id="GO:0016491">
    <property type="term" value="F:oxidoreductase activity"/>
    <property type="evidence" value="ECO:0007669"/>
    <property type="project" value="UniProtKB-KW"/>
</dbReference>
<protein>
    <submittedName>
        <fullName evidence="3">Uncharacterized protein</fullName>
    </submittedName>
</protein>
<keyword evidence="4" id="KW-1185">Reference proteome</keyword>
<evidence type="ECO:0000313" key="3">
    <source>
        <dbReference type="EMBL" id="KAG2377481.1"/>
    </source>
</evidence>
<dbReference type="Proteomes" id="UP000816034">
    <property type="component" value="Unassembled WGS sequence"/>
</dbReference>
<proteinExistence type="inferred from homology"/>
<dbReference type="InterPro" id="IPR002347">
    <property type="entry name" value="SDR_fam"/>
</dbReference>
<dbReference type="SUPFAM" id="SSF51735">
    <property type="entry name" value="NAD(P)-binding Rossmann-fold domains"/>
    <property type="match status" value="1"/>
</dbReference>
<dbReference type="AlphaFoldDB" id="A0AA88GJ68"/>
<comment type="similarity">
    <text evidence="2">Belongs to the short-chain dehydrogenases/reductases (SDR) family.</text>
</comment>
<keyword evidence="1" id="KW-0560">Oxidoreductase</keyword>
<evidence type="ECO:0000256" key="1">
    <source>
        <dbReference type="ARBA" id="ARBA00023002"/>
    </source>
</evidence>
<comment type="caution">
    <text evidence="3">The sequence shown here is derived from an EMBL/GenBank/DDBJ whole genome shotgun (WGS) entry which is preliminary data.</text>
</comment>
<evidence type="ECO:0000256" key="2">
    <source>
        <dbReference type="RuleBase" id="RU000363"/>
    </source>
</evidence>
<accession>A0AA88GJ68</accession>
<dbReference type="RefSeq" id="XP_044544743.1">
    <property type="nucleotide sequence ID" value="XM_044699574.1"/>
</dbReference>
<gene>
    <name evidence="3" type="ORF">C9374_009392</name>
</gene>
<dbReference type="PRINTS" id="PR00080">
    <property type="entry name" value="SDRFAMILY"/>
</dbReference>
<organism evidence="3 4">
    <name type="scientific">Naegleria lovaniensis</name>
    <name type="common">Amoeba</name>
    <dbReference type="NCBI Taxonomy" id="51637"/>
    <lineage>
        <taxon>Eukaryota</taxon>
        <taxon>Discoba</taxon>
        <taxon>Heterolobosea</taxon>
        <taxon>Tetramitia</taxon>
        <taxon>Eutetramitia</taxon>
        <taxon>Vahlkampfiidae</taxon>
        <taxon>Naegleria</taxon>
    </lineage>
</organism>
<dbReference type="CDD" id="cd05327">
    <property type="entry name" value="retinol-DH_like_SDR_c_like"/>
    <property type="match status" value="1"/>
</dbReference>
<dbReference type="PRINTS" id="PR00081">
    <property type="entry name" value="GDHRDH"/>
</dbReference>
<name>A0AA88GJ68_NAELO</name>
<dbReference type="EMBL" id="PYSW02000038">
    <property type="protein sequence ID" value="KAG2377481.1"/>
    <property type="molecule type" value="Genomic_DNA"/>
</dbReference>
<dbReference type="InterPro" id="IPR036291">
    <property type="entry name" value="NAD(P)-bd_dom_sf"/>
</dbReference>
<dbReference type="Gene3D" id="3.40.50.720">
    <property type="entry name" value="NAD(P)-binding Rossmann-like Domain"/>
    <property type="match status" value="1"/>
</dbReference>